<evidence type="ECO:0000313" key="5">
    <source>
        <dbReference type="Proteomes" id="UP000549394"/>
    </source>
</evidence>
<accession>A0A7I8V685</accession>
<protein>
    <submittedName>
        <fullName evidence="4">DgyrCDS1085</fullName>
    </submittedName>
</protein>
<proteinExistence type="predicted"/>
<evidence type="ECO:0000256" key="2">
    <source>
        <dbReference type="SAM" id="MobiDB-lite"/>
    </source>
</evidence>
<organism evidence="4 5">
    <name type="scientific">Dimorphilus gyrociliatus</name>
    <dbReference type="NCBI Taxonomy" id="2664684"/>
    <lineage>
        <taxon>Eukaryota</taxon>
        <taxon>Metazoa</taxon>
        <taxon>Spiralia</taxon>
        <taxon>Lophotrochozoa</taxon>
        <taxon>Annelida</taxon>
        <taxon>Polychaeta</taxon>
        <taxon>Polychaeta incertae sedis</taxon>
        <taxon>Dinophilidae</taxon>
        <taxon>Dimorphilus</taxon>
    </lineage>
</organism>
<feature type="compositionally biased region" description="Basic and acidic residues" evidence="2">
    <location>
        <begin position="208"/>
        <end position="222"/>
    </location>
</feature>
<keyword evidence="1" id="KW-0479">Metal-binding</keyword>
<dbReference type="InterPro" id="IPR013087">
    <property type="entry name" value="Znf_C2H2_type"/>
</dbReference>
<keyword evidence="1" id="KW-0863">Zinc-finger</keyword>
<evidence type="ECO:0000256" key="1">
    <source>
        <dbReference type="PROSITE-ProRule" id="PRU00042"/>
    </source>
</evidence>
<keyword evidence="1" id="KW-0862">Zinc</keyword>
<gene>
    <name evidence="4" type="ORF">DGYR_LOCUS1045</name>
</gene>
<name>A0A7I8V685_9ANNE</name>
<dbReference type="GO" id="GO:0008270">
    <property type="term" value="F:zinc ion binding"/>
    <property type="evidence" value="ECO:0007669"/>
    <property type="project" value="UniProtKB-KW"/>
</dbReference>
<evidence type="ECO:0000313" key="4">
    <source>
        <dbReference type="EMBL" id="CAD5111815.1"/>
    </source>
</evidence>
<feature type="region of interest" description="Disordered" evidence="2">
    <location>
        <begin position="131"/>
        <end position="153"/>
    </location>
</feature>
<comment type="caution">
    <text evidence="4">The sequence shown here is derived from an EMBL/GenBank/DDBJ whole genome shotgun (WGS) entry which is preliminary data.</text>
</comment>
<feature type="domain" description="C2H2-type" evidence="3">
    <location>
        <begin position="183"/>
        <end position="213"/>
    </location>
</feature>
<evidence type="ECO:0000259" key="3">
    <source>
        <dbReference type="PROSITE" id="PS50157"/>
    </source>
</evidence>
<sequence>MEIISDSGEIRKEIIDVIIKKTKCSTQLNIHGAIFISTDQKTNVIHLADRVIYNEGKTQTCPRNVENTLDNYAYVSMNPYEDGLYCQPRSMSYQKTKYALVSKGLQSHPEKEVCDGYTINDNAISSDEVEFDEQNVDEKHDQEDKDLSPFPVKNLSSTIRAGVRKTSRRPLGGSGGRRYGITFECENCFLTFTRSTSLLKHKERCKTKKNEEEKSSEDEMAHLDSPTSTTSKWTTPPDPGNISFFEGNSWNLSKMSSLPTPSASSHSSAGFSSSPYSARNKIEKKSVTFNENTAVF</sequence>
<dbReference type="Proteomes" id="UP000549394">
    <property type="component" value="Unassembled WGS sequence"/>
</dbReference>
<dbReference type="PROSITE" id="PS50157">
    <property type="entry name" value="ZINC_FINGER_C2H2_2"/>
    <property type="match status" value="1"/>
</dbReference>
<feature type="compositionally biased region" description="Low complexity" evidence="2">
    <location>
        <begin position="253"/>
        <end position="277"/>
    </location>
</feature>
<dbReference type="AlphaFoldDB" id="A0A7I8V685"/>
<dbReference type="EMBL" id="CAJFCJ010000002">
    <property type="protein sequence ID" value="CAD5111815.1"/>
    <property type="molecule type" value="Genomic_DNA"/>
</dbReference>
<feature type="region of interest" description="Disordered" evidence="2">
    <location>
        <begin position="201"/>
        <end position="277"/>
    </location>
</feature>
<reference evidence="4 5" key="1">
    <citation type="submission" date="2020-08" db="EMBL/GenBank/DDBJ databases">
        <authorList>
            <person name="Hejnol A."/>
        </authorList>
    </citation>
    <scope>NUCLEOTIDE SEQUENCE [LARGE SCALE GENOMIC DNA]</scope>
</reference>
<feature type="compositionally biased region" description="Basic and acidic residues" evidence="2">
    <location>
        <begin position="136"/>
        <end position="147"/>
    </location>
</feature>
<keyword evidence="5" id="KW-1185">Reference proteome</keyword>
<feature type="compositionally biased region" description="Low complexity" evidence="2">
    <location>
        <begin position="225"/>
        <end position="235"/>
    </location>
</feature>